<name>A0ABN2XBD5_9MICC</name>
<dbReference type="InterPro" id="IPR001872">
    <property type="entry name" value="Peptidase_A8"/>
</dbReference>
<dbReference type="Proteomes" id="UP001500166">
    <property type="component" value="Unassembled WGS sequence"/>
</dbReference>
<dbReference type="PANTHER" id="PTHR33695">
    <property type="entry name" value="LIPOPROTEIN SIGNAL PEPTIDASE"/>
    <property type="match status" value="1"/>
</dbReference>
<organism evidence="12 13">
    <name type="scientific">Kocuria atrinae</name>
    <dbReference type="NCBI Taxonomy" id="592377"/>
    <lineage>
        <taxon>Bacteria</taxon>
        <taxon>Bacillati</taxon>
        <taxon>Actinomycetota</taxon>
        <taxon>Actinomycetes</taxon>
        <taxon>Micrococcales</taxon>
        <taxon>Micrococcaceae</taxon>
        <taxon>Kocuria</taxon>
    </lineage>
</organism>
<keyword evidence="4 9" id="KW-0812">Transmembrane</keyword>
<evidence type="ECO:0000313" key="13">
    <source>
        <dbReference type="Proteomes" id="UP001500166"/>
    </source>
</evidence>
<comment type="subcellular location">
    <subcellularLocation>
        <location evidence="9">Cell membrane</location>
        <topology evidence="9">Multi-pass membrane protein</topology>
    </subcellularLocation>
</comment>
<feature type="region of interest" description="Disordered" evidence="11">
    <location>
        <begin position="175"/>
        <end position="200"/>
    </location>
</feature>
<keyword evidence="8 9" id="KW-0472">Membrane</keyword>
<dbReference type="NCBIfam" id="TIGR00077">
    <property type="entry name" value="lspA"/>
    <property type="match status" value="1"/>
</dbReference>
<comment type="pathway">
    <text evidence="9">Protein modification; lipoprotein biosynthesis (signal peptide cleavage).</text>
</comment>
<dbReference type="EMBL" id="BAAAQA010000001">
    <property type="protein sequence ID" value="GAA2107639.1"/>
    <property type="molecule type" value="Genomic_DNA"/>
</dbReference>
<protein>
    <recommendedName>
        <fullName evidence="9">Lipoprotein signal peptidase</fullName>
        <ecNumber evidence="9">3.4.23.36</ecNumber>
    </recommendedName>
    <alternativeName>
        <fullName evidence="9">Prolipoprotein signal peptidase</fullName>
    </alternativeName>
    <alternativeName>
        <fullName evidence="9">Signal peptidase II</fullName>
        <shortName evidence="9">SPase II</shortName>
    </alternativeName>
</protein>
<accession>A0ABN2XBD5</accession>
<feature type="compositionally biased region" description="Acidic residues" evidence="11">
    <location>
        <begin position="182"/>
        <end position="192"/>
    </location>
</feature>
<comment type="catalytic activity">
    <reaction evidence="9">
        <text>Release of signal peptides from bacterial membrane prolipoproteins. Hydrolyzes -Xaa-Yaa-Zaa-|-(S,diacylglyceryl)Cys-, in which Xaa is hydrophobic (preferably Leu), and Yaa (Ala or Ser) and Zaa (Gly or Ala) have small, neutral side chains.</text>
        <dbReference type="EC" id="3.4.23.36"/>
    </reaction>
</comment>
<dbReference type="PANTHER" id="PTHR33695:SF1">
    <property type="entry name" value="LIPOPROTEIN SIGNAL PEPTIDASE"/>
    <property type="match status" value="1"/>
</dbReference>
<proteinExistence type="inferred from homology"/>
<evidence type="ECO:0000256" key="9">
    <source>
        <dbReference type="HAMAP-Rule" id="MF_00161"/>
    </source>
</evidence>
<feature type="transmembrane region" description="Helical" evidence="9">
    <location>
        <begin position="21"/>
        <end position="39"/>
    </location>
</feature>
<evidence type="ECO:0000256" key="7">
    <source>
        <dbReference type="ARBA" id="ARBA00022989"/>
    </source>
</evidence>
<evidence type="ECO:0000256" key="6">
    <source>
        <dbReference type="ARBA" id="ARBA00022801"/>
    </source>
</evidence>
<dbReference type="Pfam" id="PF01252">
    <property type="entry name" value="Peptidase_A8"/>
    <property type="match status" value="1"/>
</dbReference>
<evidence type="ECO:0000256" key="1">
    <source>
        <dbReference type="ARBA" id="ARBA00006139"/>
    </source>
</evidence>
<dbReference type="RefSeq" id="WP_425552775.1">
    <property type="nucleotide sequence ID" value="NZ_BAAAQA010000001.1"/>
</dbReference>
<dbReference type="EC" id="3.4.23.36" evidence="9"/>
<keyword evidence="6 9" id="KW-0378">Hydrolase</keyword>
<evidence type="ECO:0000256" key="5">
    <source>
        <dbReference type="ARBA" id="ARBA00022750"/>
    </source>
</evidence>
<reference evidence="12 13" key="1">
    <citation type="journal article" date="2019" name="Int. J. Syst. Evol. Microbiol.">
        <title>The Global Catalogue of Microorganisms (GCM) 10K type strain sequencing project: providing services to taxonomists for standard genome sequencing and annotation.</title>
        <authorList>
            <consortium name="The Broad Institute Genomics Platform"/>
            <consortium name="The Broad Institute Genome Sequencing Center for Infectious Disease"/>
            <person name="Wu L."/>
            <person name="Ma J."/>
        </authorList>
    </citation>
    <scope>NUCLEOTIDE SEQUENCE [LARGE SCALE GENOMIC DNA]</scope>
    <source>
        <strain evidence="12 13">JCM 15914</strain>
    </source>
</reference>
<evidence type="ECO:0000313" key="12">
    <source>
        <dbReference type="EMBL" id="GAA2107639.1"/>
    </source>
</evidence>
<comment type="caution">
    <text evidence="12">The sequence shown here is derived from an EMBL/GenBank/DDBJ whole genome shotgun (WGS) entry which is preliminary data.</text>
</comment>
<evidence type="ECO:0000256" key="2">
    <source>
        <dbReference type="ARBA" id="ARBA00022475"/>
    </source>
</evidence>
<evidence type="ECO:0000256" key="8">
    <source>
        <dbReference type="ARBA" id="ARBA00023136"/>
    </source>
</evidence>
<dbReference type="HAMAP" id="MF_00161">
    <property type="entry name" value="LspA"/>
    <property type="match status" value="1"/>
</dbReference>
<feature type="transmembrane region" description="Helical" evidence="9">
    <location>
        <begin position="104"/>
        <end position="125"/>
    </location>
</feature>
<gene>
    <name evidence="9 12" type="primary">lspA</name>
    <name evidence="12" type="ORF">GCM10009824_00230</name>
</gene>
<evidence type="ECO:0000256" key="3">
    <source>
        <dbReference type="ARBA" id="ARBA00022670"/>
    </source>
</evidence>
<keyword evidence="5 9" id="KW-0064">Aspartyl protease</keyword>
<evidence type="ECO:0000256" key="4">
    <source>
        <dbReference type="ARBA" id="ARBA00022692"/>
    </source>
</evidence>
<feature type="transmembrane region" description="Helical" evidence="9">
    <location>
        <begin position="145"/>
        <end position="166"/>
    </location>
</feature>
<sequence length="200" mass="21523">MSHQARETAAAPTPSGRGRRCLILSLIVAALIYGADQLTKLWVVAELPLGQQFPVIPGLLWWQHIRNSGAAFSLGSDYTWIFTVVMAVVVVFIALTLRRVRHPFWAVGLGLVLGGAAGNLTDRLFREPSFGQGHVVDFIAVPNFAIFNLADCGVVVGIGVIMILILGDRDMTQPAGHRGVDAEEPTANDSEIEGPALKND</sequence>
<keyword evidence="13" id="KW-1185">Reference proteome</keyword>
<feature type="active site" evidence="9">
    <location>
        <position position="151"/>
    </location>
</feature>
<evidence type="ECO:0000256" key="11">
    <source>
        <dbReference type="SAM" id="MobiDB-lite"/>
    </source>
</evidence>
<keyword evidence="2 9" id="KW-1003">Cell membrane</keyword>
<comment type="similarity">
    <text evidence="1 9 10">Belongs to the peptidase A8 family.</text>
</comment>
<feature type="transmembrane region" description="Helical" evidence="9">
    <location>
        <begin position="78"/>
        <end position="97"/>
    </location>
</feature>
<evidence type="ECO:0000256" key="10">
    <source>
        <dbReference type="RuleBase" id="RU004181"/>
    </source>
</evidence>
<dbReference type="PRINTS" id="PR00781">
    <property type="entry name" value="LIPOSIGPTASE"/>
</dbReference>
<keyword evidence="7 9" id="KW-1133">Transmembrane helix</keyword>
<feature type="active site" evidence="9">
    <location>
        <position position="137"/>
    </location>
</feature>
<keyword evidence="3 9" id="KW-0645">Protease</keyword>
<comment type="function">
    <text evidence="9">This protein specifically catalyzes the removal of signal peptides from prolipoproteins.</text>
</comment>